<evidence type="ECO:0000313" key="2">
    <source>
        <dbReference type="Proteomes" id="UP000799429"/>
    </source>
</evidence>
<dbReference type="SUPFAM" id="SSF52540">
    <property type="entry name" value="P-loop containing nucleoside triphosphate hydrolases"/>
    <property type="match status" value="1"/>
</dbReference>
<proteinExistence type="predicted"/>
<sequence>MTLSNVWRNLLDLQHHKVLLIYDNVESSDLIRKYWPVANQGCALITARNHNLAYEPAETGIEVLPFDTETGSVFVLHLLSLDIAADVATQESKSAAQLSERLGGYALAISQMAALIHRRSWTIEEFLAIYDRFQSAFFSCLSLFFN</sequence>
<comment type="caution">
    <text evidence="1">The sequence shown here is derived from an EMBL/GenBank/DDBJ whole genome shotgun (WGS) entry which is preliminary data.</text>
</comment>
<reference evidence="1" key="1">
    <citation type="journal article" date="2020" name="Stud. Mycol.">
        <title>101 Dothideomycetes genomes: a test case for predicting lifestyles and emergence of pathogens.</title>
        <authorList>
            <person name="Haridas S."/>
            <person name="Albert R."/>
            <person name="Binder M."/>
            <person name="Bloem J."/>
            <person name="Labutti K."/>
            <person name="Salamov A."/>
            <person name="Andreopoulos B."/>
            <person name="Baker S."/>
            <person name="Barry K."/>
            <person name="Bills G."/>
            <person name="Bluhm B."/>
            <person name="Cannon C."/>
            <person name="Castanera R."/>
            <person name="Culley D."/>
            <person name="Daum C."/>
            <person name="Ezra D."/>
            <person name="Gonzalez J."/>
            <person name="Henrissat B."/>
            <person name="Kuo A."/>
            <person name="Liang C."/>
            <person name="Lipzen A."/>
            <person name="Lutzoni F."/>
            <person name="Magnuson J."/>
            <person name="Mondo S."/>
            <person name="Nolan M."/>
            <person name="Ohm R."/>
            <person name="Pangilinan J."/>
            <person name="Park H.-J."/>
            <person name="Ramirez L."/>
            <person name="Alfaro M."/>
            <person name="Sun H."/>
            <person name="Tritt A."/>
            <person name="Yoshinaga Y."/>
            <person name="Zwiers L.-H."/>
            <person name="Turgeon B."/>
            <person name="Goodwin S."/>
            <person name="Spatafora J."/>
            <person name="Crous P."/>
            <person name="Grigoriev I."/>
        </authorList>
    </citation>
    <scope>NUCLEOTIDE SEQUENCE</scope>
    <source>
        <strain evidence="1">CBS 101060</strain>
    </source>
</reference>
<keyword evidence="2" id="KW-1185">Reference proteome</keyword>
<dbReference type="EMBL" id="MU006103">
    <property type="protein sequence ID" value="KAF2836401.1"/>
    <property type="molecule type" value="Genomic_DNA"/>
</dbReference>
<protein>
    <recommendedName>
        <fullName evidence="3">NB-ARC domain-containing protein</fullName>
    </recommendedName>
</protein>
<dbReference type="Proteomes" id="UP000799429">
    <property type="component" value="Unassembled WGS sequence"/>
</dbReference>
<dbReference type="PANTHER" id="PTHR35205">
    <property type="entry name" value="NB-ARC AND TPR DOMAIN PROTEIN"/>
    <property type="match status" value="1"/>
</dbReference>
<accession>A0A9P4S598</accession>
<dbReference type="OrthoDB" id="5394701at2759"/>
<organism evidence="1 2">
    <name type="scientific">Patellaria atrata CBS 101060</name>
    <dbReference type="NCBI Taxonomy" id="1346257"/>
    <lineage>
        <taxon>Eukaryota</taxon>
        <taxon>Fungi</taxon>
        <taxon>Dikarya</taxon>
        <taxon>Ascomycota</taxon>
        <taxon>Pezizomycotina</taxon>
        <taxon>Dothideomycetes</taxon>
        <taxon>Dothideomycetes incertae sedis</taxon>
        <taxon>Patellariales</taxon>
        <taxon>Patellariaceae</taxon>
        <taxon>Patellaria</taxon>
    </lineage>
</organism>
<dbReference type="PANTHER" id="PTHR35205:SF1">
    <property type="entry name" value="ZU5 DOMAIN-CONTAINING PROTEIN"/>
    <property type="match status" value="1"/>
</dbReference>
<evidence type="ECO:0000313" key="1">
    <source>
        <dbReference type="EMBL" id="KAF2836401.1"/>
    </source>
</evidence>
<name>A0A9P4S598_9PEZI</name>
<dbReference type="Gene3D" id="3.40.50.300">
    <property type="entry name" value="P-loop containing nucleotide triphosphate hydrolases"/>
    <property type="match status" value="1"/>
</dbReference>
<gene>
    <name evidence="1" type="ORF">M501DRAFT_1018761</name>
</gene>
<dbReference type="InterPro" id="IPR027417">
    <property type="entry name" value="P-loop_NTPase"/>
</dbReference>
<dbReference type="AlphaFoldDB" id="A0A9P4S598"/>
<evidence type="ECO:0008006" key="3">
    <source>
        <dbReference type="Google" id="ProtNLM"/>
    </source>
</evidence>